<proteinExistence type="predicted"/>
<reference evidence="1" key="1">
    <citation type="submission" date="2023-07" db="EMBL/GenBank/DDBJ databases">
        <authorList>
            <person name="Kim M.K."/>
        </authorList>
    </citation>
    <scope>NUCLEOTIDE SEQUENCE</scope>
    <source>
        <strain evidence="1">M29</strain>
    </source>
</reference>
<dbReference type="RefSeq" id="WP_305012114.1">
    <property type="nucleotide sequence ID" value="NZ_JAUQSX010000006.1"/>
</dbReference>
<evidence type="ECO:0000313" key="1">
    <source>
        <dbReference type="EMBL" id="MDO7847438.1"/>
    </source>
</evidence>
<sequence length="124" mass="13928">MIHKTLFFDNFIAALLNGSTPELPTVGRSYYVASHSLHLENNLANDAKAQRLMVCLERSDARFLYSQSPYRRLRGPLVMLPVLLHSRIIDLFCCELFGGMVVLAIYGNRPILAYELADRVATAA</sequence>
<organism evidence="1 2">
    <name type="scientific">Hymenobacter mellowenesis</name>
    <dbReference type="NCBI Taxonomy" id="3063995"/>
    <lineage>
        <taxon>Bacteria</taxon>
        <taxon>Pseudomonadati</taxon>
        <taxon>Bacteroidota</taxon>
        <taxon>Cytophagia</taxon>
        <taxon>Cytophagales</taxon>
        <taxon>Hymenobacteraceae</taxon>
        <taxon>Hymenobacter</taxon>
    </lineage>
</organism>
<name>A0ABT9AC57_9BACT</name>
<comment type="caution">
    <text evidence="1">The sequence shown here is derived from an EMBL/GenBank/DDBJ whole genome shotgun (WGS) entry which is preliminary data.</text>
</comment>
<gene>
    <name evidence="1" type="ORF">Q5H92_13795</name>
</gene>
<accession>A0ABT9AC57</accession>
<dbReference type="Proteomes" id="UP001167796">
    <property type="component" value="Unassembled WGS sequence"/>
</dbReference>
<protein>
    <submittedName>
        <fullName evidence="1">Uncharacterized protein</fullName>
    </submittedName>
</protein>
<dbReference type="EMBL" id="JAUQSX010000006">
    <property type="protein sequence ID" value="MDO7847438.1"/>
    <property type="molecule type" value="Genomic_DNA"/>
</dbReference>
<evidence type="ECO:0000313" key="2">
    <source>
        <dbReference type="Proteomes" id="UP001167796"/>
    </source>
</evidence>
<keyword evidence="2" id="KW-1185">Reference proteome</keyword>